<evidence type="ECO:0000313" key="3">
    <source>
        <dbReference type="Proteomes" id="UP000823636"/>
    </source>
</evidence>
<accession>A0A9D9E5K7</accession>
<organism evidence="2 3">
    <name type="scientific">Candidatus Caccoplasma merdipullorum</name>
    <dbReference type="NCBI Taxonomy" id="2840718"/>
    <lineage>
        <taxon>Bacteria</taxon>
        <taxon>Pseudomonadati</taxon>
        <taxon>Bacteroidota</taxon>
        <taxon>Bacteroidia</taxon>
        <taxon>Bacteroidales</taxon>
        <taxon>Bacteroidaceae</taxon>
        <taxon>Bacteroidaceae incertae sedis</taxon>
        <taxon>Candidatus Caccoplasma</taxon>
    </lineage>
</organism>
<dbReference type="EMBL" id="JADIMW010000011">
    <property type="protein sequence ID" value="MBO8437504.1"/>
    <property type="molecule type" value="Genomic_DNA"/>
</dbReference>
<evidence type="ECO:0000313" key="2">
    <source>
        <dbReference type="EMBL" id="MBO8437504.1"/>
    </source>
</evidence>
<sequence length="135" mass="14914">MISVDALSVEFGVTVLFDNISYVINKRDRIALVGRNGAGKSTMLKIIAGVQKPTRGAVNYPKDITVGYLPQQMPVTDTKTLYAETEEAFSDIFRLQERIAAINDELGSRDDYESAEYHALIDELTAANERISIIG</sequence>
<dbReference type="InterPro" id="IPR051309">
    <property type="entry name" value="ABCF_ATPase"/>
</dbReference>
<feature type="domain" description="ABC transporter" evidence="1">
    <location>
        <begin position="18"/>
        <end position="110"/>
    </location>
</feature>
<dbReference type="PANTHER" id="PTHR42855:SF1">
    <property type="entry name" value="ABC TRANSPORTER DOMAIN-CONTAINING PROTEIN"/>
    <property type="match status" value="1"/>
</dbReference>
<feature type="non-terminal residue" evidence="2">
    <location>
        <position position="135"/>
    </location>
</feature>
<dbReference type="AlphaFoldDB" id="A0A9D9E5K7"/>
<protein>
    <submittedName>
        <fullName evidence="2">ABC-F family ATP-binding cassette domain-containing protein</fullName>
    </submittedName>
</protein>
<dbReference type="GO" id="GO:0005524">
    <property type="term" value="F:ATP binding"/>
    <property type="evidence" value="ECO:0007669"/>
    <property type="project" value="UniProtKB-KW"/>
</dbReference>
<proteinExistence type="predicted"/>
<evidence type="ECO:0000259" key="1">
    <source>
        <dbReference type="Pfam" id="PF00005"/>
    </source>
</evidence>
<dbReference type="PANTHER" id="PTHR42855">
    <property type="entry name" value="ABC TRANSPORTER ATP-BINDING SUBUNIT"/>
    <property type="match status" value="1"/>
</dbReference>
<keyword evidence="2" id="KW-0547">Nucleotide-binding</keyword>
<comment type="caution">
    <text evidence="2">The sequence shown here is derived from an EMBL/GenBank/DDBJ whole genome shotgun (WGS) entry which is preliminary data.</text>
</comment>
<dbReference type="GO" id="GO:0016887">
    <property type="term" value="F:ATP hydrolysis activity"/>
    <property type="evidence" value="ECO:0007669"/>
    <property type="project" value="InterPro"/>
</dbReference>
<dbReference type="Pfam" id="PF00005">
    <property type="entry name" value="ABC_tran"/>
    <property type="match status" value="1"/>
</dbReference>
<dbReference type="Gene3D" id="3.40.50.300">
    <property type="entry name" value="P-loop containing nucleotide triphosphate hydrolases"/>
    <property type="match status" value="1"/>
</dbReference>
<dbReference type="InterPro" id="IPR003439">
    <property type="entry name" value="ABC_transporter-like_ATP-bd"/>
</dbReference>
<name>A0A9D9E5K7_9BACT</name>
<reference evidence="2" key="1">
    <citation type="submission" date="2020-10" db="EMBL/GenBank/DDBJ databases">
        <authorList>
            <person name="Gilroy R."/>
        </authorList>
    </citation>
    <scope>NUCLEOTIDE SEQUENCE</scope>
    <source>
        <strain evidence="2">G3-4614</strain>
    </source>
</reference>
<keyword evidence="2" id="KW-0067">ATP-binding</keyword>
<dbReference type="Proteomes" id="UP000823636">
    <property type="component" value="Unassembled WGS sequence"/>
</dbReference>
<reference evidence="2" key="2">
    <citation type="journal article" date="2021" name="PeerJ">
        <title>Extensive microbial diversity within the chicken gut microbiome revealed by metagenomics and culture.</title>
        <authorList>
            <person name="Gilroy R."/>
            <person name="Ravi A."/>
            <person name="Getino M."/>
            <person name="Pursley I."/>
            <person name="Horton D.L."/>
            <person name="Alikhan N.F."/>
            <person name="Baker D."/>
            <person name="Gharbi K."/>
            <person name="Hall N."/>
            <person name="Watson M."/>
            <person name="Adriaenssens E.M."/>
            <person name="Foster-Nyarko E."/>
            <person name="Jarju S."/>
            <person name="Secka A."/>
            <person name="Antonio M."/>
            <person name="Oren A."/>
            <person name="Chaudhuri R.R."/>
            <person name="La Ragione R."/>
            <person name="Hildebrand F."/>
            <person name="Pallen M.J."/>
        </authorList>
    </citation>
    <scope>NUCLEOTIDE SEQUENCE</scope>
    <source>
        <strain evidence="2">G3-4614</strain>
    </source>
</reference>
<gene>
    <name evidence="2" type="ORF">IAC54_01215</name>
</gene>
<dbReference type="InterPro" id="IPR027417">
    <property type="entry name" value="P-loop_NTPase"/>
</dbReference>
<dbReference type="SUPFAM" id="SSF52540">
    <property type="entry name" value="P-loop containing nucleoside triphosphate hydrolases"/>
    <property type="match status" value="1"/>
</dbReference>